<name>A0A5C7H665_9ROSI</name>
<dbReference type="OrthoDB" id="1711498at2759"/>
<evidence type="ECO:0000313" key="2">
    <source>
        <dbReference type="EMBL" id="TXG52474.1"/>
    </source>
</evidence>
<comment type="caution">
    <text evidence="2">The sequence shown here is derived from an EMBL/GenBank/DDBJ whole genome shotgun (WGS) entry which is preliminary data.</text>
</comment>
<dbReference type="Pfam" id="PF14223">
    <property type="entry name" value="Retrotran_gag_2"/>
    <property type="match status" value="1"/>
</dbReference>
<gene>
    <name evidence="2" type="ORF">EZV62_021643</name>
</gene>
<sequence>MACETAKEAWDKLKEEFQGSDRTRQMQVLNLRREFEVLRMKESETVKDYTNRLMKVVNQIRLLGEELTERIIVEKVLVSVPKIFESKVSSLEDSEDISQLTLIEVINALQAFEQMRAIRFEGQQAQIAENQEQDEEKLFVATSYATNCSSEAWLINSGCTNHLTYDAGFFKELDRSYTSKVKMAMEIKQIVFFLKLDLESFCKVATNRIVMEMSRCMLFEKDLPKRFWAEMSRGINWIKSQKLGFSWVIAAIQNGYRIYSLKTKKILVSRNVKFDEAVKWNWEKNKVKDALKNHNNGFFSQQQEAA</sequence>
<dbReference type="PANTHER" id="PTHR35317">
    <property type="entry name" value="OS04G0629600 PROTEIN"/>
    <property type="match status" value="1"/>
</dbReference>
<keyword evidence="3" id="KW-1185">Reference proteome</keyword>
<feature type="domain" description="Retroviral polymerase SH3-like" evidence="1">
    <location>
        <begin position="253"/>
        <end position="286"/>
    </location>
</feature>
<dbReference type="EMBL" id="VAHF01000010">
    <property type="protein sequence ID" value="TXG52474.1"/>
    <property type="molecule type" value="Genomic_DNA"/>
</dbReference>
<evidence type="ECO:0000313" key="3">
    <source>
        <dbReference type="Proteomes" id="UP000323000"/>
    </source>
</evidence>
<dbReference type="Pfam" id="PF25597">
    <property type="entry name" value="SH3_retrovirus"/>
    <property type="match status" value="1"/>
</dbReference>
<dbReference type="InterPro" id="IPR057670">
    <property type="entry name" value="SH3_retrovirus"/>
</dbReference>
<reference evidence="3" key="1">
    <citation type="journal article" date="2019" name="Gigascience">
        <title>De novo genome assembly of the endangered Acer yangbiense, a plant species with extremely small populations endemic to Yunnan Province, China.</title>
        <authorList>
            <person name="Yang J."/>
            <person name="Wariss H.M."/>
            <person name="Tao L."/>
            <person name="Zhang R."/>
            <person name="Yun Q."/>
            <person name="Hollingsworth P."/>
            <person name="Dao Z."/>
            <person name="Luo G."/>
            <person name="Guo H."/>
            <person name="Ma Y."/>
            <person name="Sun W."/>
        </authorList>
    </citation>
    <scope>NUCLEOTIDE SEQUENCE [LARGE SCALE GENOMIC DNA]</scope>
    <source>
        <strain evidence="3">cv. Malutang</strain>
    </source>
</reference>
<evidence type="ECO:0000259" key="1">
    <source>
        <dbReference type="Pfam" id="PF25597"/>
    </source>
</evidence>
<proteinExistence type="predicted"/>
<dbReference type="AlphaFoldDB" id="A0A5C7H665"/>
<accession>A0A5C7H665</accession>
<dbReference type="Proteomes" id="UP000323000">
    <property type="component" value="Chromosome 10"/>
</dbReference>
<dbReference type="PANTHER" id="PTHR35317:SF31">
    <property type="entry name" value="DUF4219 DOMAIN-CONTAINING PROTEIN"/>
    <property type="match status" value="1"/>
</dbReference>
<protein>
    <recommendedName>
        <fullName evidence="1">Retroviral polymerase SH3-like domain-containing protein</fullName>
    </recommendedName>
</protein>
<organism evidence="2 3">
    <name type="scientific">Acer yangbiense</name>
    <dbReference type="NCBI Taxonomy" id="1000413"/>
    <lineage>
        <taxon>Eukaryota</taxon>
        <taxon>Viridiplantae</taxon>
        <taxon>Streptophyta</taxon>
        <taxon>Embryophyta</taxon>
        <taxon>Tracheophyta</taxon>
        <taxon>Spermatophyta</taxon>
        <taxon>Magnoliopsida</taxon>
        <taxon>eudicotyledons</taxon>
        <taxon>Gunneridae</taxon>
        <taxon>Pentapetalae</taxon>
        <taxon>rosids</taxon>
        <taxon>malvids</taxon>
        <taxon>Sapindales</taxon>
        <taxon>Sapindaceae</taxon>
        <taxon>Hippocastanoideae</taxon>
        <taxon>Acereae</taxon>
        <taxon>Acer</taxon>
    </lineage>
</organism>